<evidence type="ECO:0000313" key="3">
    <source>
        <dbReference type="Proteomes" id="UP000279962"/>
    </source>
</evidence>
<gene>
    <name evidence="2" type="ORF">CDG68_06650</name>
</gene>
<feature type="transmembrane region" description="Helical" evidence="1">
    <location>
        <begin position="52"/>
        <end position="74"/>
    </location>
</feature>
<feature type="transmembrane region" description="Helical" evidence="1">
    <location>
        <begin position="86"/>
        <end position="106"/>
    </location>
</feature>
<name>A0A3G2SZM2_9GAMM</name>
<evidence type="ECO:0000313" key="2">
    <source>
        <dbReference type="EMBL" id="AYO53353.1"/>
    </source>
</evidence>
<protein>
    <submittedName>
        <fullName evidence="2">Uncharacterized protein</fullName>
    </submittedName>
</protein>
<keyword evidence="1" id="KW-0472">Membrane</keyword>
<keyword evidence="1" id="KW-0812">Transmembrane</keyword>
<proteinExistence type="predicted"/>
<dbReference type="Proteomes" id="UP000279962">
    <property type="component" value="Chromosome"/>
</dbReference>
<sequence length="171" mass="19762">MRSWTLFFSAIFASVMAVSSLVIPFCLFLNFYHGDLFVAASDRTAQRGIEVMLYLTPILMLLGMICFWLILRCLSQPQKIFELKQWFKLILKLGTLWFFLIFFFQFLDGRMGEIQESLGFGIISLIVLSVPILIGLISANIMYLKCFLPMRNPNQRTTKVAKYKLIQTPPL</sequence>
<dbReference type="EMBL" id="CP033133">
    <property type="protein sequence ID" value="AYO53353.1"/>
    <property type="molecule type" value="Genomic_DNA"/>
</dbReference>
<dbReference type="AlphaFoldDB" id="A0A3G2SZM2"/>
<evidence type="ECO:0000256" key="1">
    <source>
        <dbReference type="SAM" id="Phobius"/>
    </source>
</evidence>
<keyword evidence="1" id="KW-1133">Transmembrane helix</keyword>
<dbReference type="RefSeq" id="WP_087554544.1">
    <property type="nucleotide sequence ID" value="NZ_CP033133.1"/>
</dbReference>
<reference evidence="2 3" key="1">
    <citation type="submission" date="2018-10" db="EMBL/GenBank/DDBJ databases">
        <title>The complete genome of Acinetobacter wuhouensis strain WCHAW010062.</title>
        <authorList>
            <person name="Hu Y."/>
            <person name="Long H."/>
            <person name="Feng Y."/>
            <person name="Zong Z."/>
        </authorList>
    </citation>
    <scope>NUCLEOTIDE SEQUENCE [LARGE SCALE GENOMIC DNA]</scope>
    <source>
        <strain evidence="2 3">WCHAW010062</strain>
    </source>
</reference>
<accession>A0A3G2SZM2</accession>
<organism evidence="2 3">
    <name type="scientific">Acinetobacter wuhouensis</name>
    <dbReference type="NCBI Taxonomy" id="1879050"/>
    <lineage>
        <taxon>Bacteria</taxon>
        <taxon>Pseudomonadati</taxon>
        <taxon>Pseudomonadota</taxon>
        <taxon>Gammaproteobacteria</taxon>
        <taxon>Moraxellales</taxon>
        <taxon>Moraxellaceae</taxon>
        <taxon>Acinetobacter</taxon>
    </lineage>
</organism>
<feature type="transmembrane region" description="Helical" evidence="1">
    <location>
        <begin position="7"/>
        <end position="32"/>
    </location>
</feature>
<feature type="transmembrane region" description="Helical" evidence="1">
    <location>
        <begin position="118"/>
        <end position="143"/>
    </location>
</feature>